<protein>
    <submittedName>
        <fullName evidence="2">Uncharacterized protein</fullName>
    </submittedName>
</protein>
<evidence type="ECO:0000256" key="1">
    <source>
        <dbReference type="SAM" id="Phobius"/>
    </source>
</evidence>
<feature type="transmembrane region" description="Helical" evidence="1">
    <location>
        <begin position="537"/>
        <end position="557"/>
    </location>
</feature>
<reference evidence="2" key="1">
    <citation type="journal article" date="2014" name="Genome Biol. Evol.">
        <title>Pangenome evidence for extensive interdomain horizontal transfer affecting lineage core and shell genes in uncultured planktonic thaumarchaeota and euryarchaeota.</title>
        <authorList>
            <person name="Deschamps P."/>
            <person name="Zivanovic Y."/>
            <person name="Moreira D."/>
            <person name="Rodriguez-Valera F."/>
            <person name="Lopez-Garcia P."/>
        </authorList>
    </citation>
    <scope>NUCLEOTIDE SEQUENCE</scope>
</reference>
<evidence type="ECO:0000313" key="2">
    <source>
        <dbReference type="EMBL" id="AIF20612.1"/>
    </source>
</evidence>
<sequence length="564" mass="64350">MEERDLMRIYVVVLALLLLTIPLASSQVDNSTSFRIGYSPEKLFSSELGIPSYLRGETIWLNLPESHEVELQDSNMNTIIKLQIDGGPDSIYKFKESDILGTWRLIIDGRIYELELADQKLQVEEDSIGFELVNNSLMIIGEIQPRFSDIPLESEVIVAKNRKTDFITVQTELLIEQTNTNIDIKYELVGKETKIFIQPYIENVRSQGEYSEIGAHNIYAWAELTSEIALVKKTDNSRFTTYVDGSIVETDRTYFEIVDAPRNGLNMTIPVPGLTDNPWTVPLKYGRASLSVYLEFEGKIFVNRIPVVILEDKLIINPELIIPVDSFTEKIEFREVIKIEDNMELEILLISKINGIDRIFYDTNKPEITKINVVDRTNNDILEKYELVFENDVKSIKIDETTYVIGKELGMSIDNFNTELFINSFRVFDQIIDTRMNEDGIIEILTDIGMARIQVIDSTGSISGNGEIIIRKLDTNNDEFLVTAWNGSDVSIMLPEGRYSAILESENIQGETEFEIFGDEKDVLIVVDSVYGMSTNIWIFALATIITIEIIIIYSIWKKNIKLS</sequence>
<accession>A0A075I1B1</accession>
<dbReference type="AlphaFoldDB" id="A0A075I1B1"/>
<name>A0A075I1B1_9ARCH</name>
<keyword evidence="1" id="KW-0472">Membrane</keyword>
<organism evidence="2">
    <name type="scientific">uncultured marine thaumarchaeote KM3_90_H07</name>
    <dbReference type="NCBI Taxonomy" id="1456345"/>
    <lineage>
        <taxon>Archaea</taxon>
        <taxon>Nitrososphaerota</taxon>
        <taxon>environmental samples</taxon>
    </lineage>
</organism>
<proteinExistence type="predicted"/>
<dbReference type="EMBL" id="KF901169">
    <property type="protein sequence ID" value="AIF20612.1"/>
    <property type="molecule type" value="Genomic_DNA"/>
</dbReference>
<keyword evidence="1" id="KW-0812">Transmembrane</keyword>
<keyword evidence="1" id="KW-1133">Transmembrane helix</keyword>